<evidence type="ECO:0000313" key="2">
    <source>
        <dbReference type="Proteomes" id="UP000267159"/>
    </source>
</evidence>
<dbReference type="InterPro" id="IPR025590">
    <property type="entry name" value="DUF4348"/>
</dbReference>
<gene>
    <name evidence="1" type="ORF">D7Y07_09700</name>
</gene>
<comment type="caution">
    <text evidence="1">The sequence shown here is derived from an EMBL/GenBank/DDBJ whole genome shotgun (WGS) entry which is preliminary data.</text>
</comment>
<name>A0A3L7Z0Q1_9BACE</name>
<proteinExistence type="predicted"/>
<dbReference type="Pfam" id="PF14254">
    <property type="entry name" value="DUF4348"/>
    <property type="match status" value="1"/>
</dbReference>
<dbReference type="PROSITE" id="PS51257">
    <property type="entry name" value="PROKAR_LIPOPROTEIN"/>
    <property type="match status" value="1"/>
</dbReference>
<sequence length="282" mass="33081">MKKLIAGVILFSILGSCGNKKNNIDPFASITHEVDSIRYQADSIPEDKLPEEPQPIQADESFDDFIYNFASDEVLQRQRVKFPLPYYNGEKKMEIDEHHWMHDNLFTKQHYYTLLFDKEEDMDLVGDTSLTSVQVEWIFVKTRMMKRYYFERIKGAWILEAINQRPIEPNDNENFVEFFGRFATDSLFQSQRVNDPLAFVTSDPDDDFSILETSLDLNQWFAFKPELPSERLSNINYGQRNDDNSTMKILALKGIGNGFSNILYFHRKAGEWKLYKFEDTSI</sequence>
<dbReference type="Proteomes" id="UP000267159">
    <property type="component" value="Unassembled WGS sequence"/>
</dbReference>
<organism evidence="1 2">
    <name type="scientific">Bacteroides acidifaciens</name>
    <dbReference type="NCBI Taxonomy" id="85831"/>
    <lineage>
        <taxon>Bacteria</taxon>
        <taxon>Pseudomonadati</taxon>
        <taxon>Bacteroidota</taxon>
        <taxon>Bacteroidia</taxon>
        <taxon>Bacteroidales</taxon>
        <taxon>Bacteroidaceae</taxon>
        <taxon>Bacteroides</taxon>
    </lineage>
</organism>
<dbReference type="EMBL" id="RAZM01000025">
    <property type="protein sequence ID" value="RLT80193.1"/>
    <property type="molecule type" value="Genomic_DNA"/>
</dbReference>
<dbReference type="Gene3D" id="3.10.450.410">
    <property type="match status" value="2"/>
</dbReference>
<reference evidence="1 2" key="1">
    <citation type="submission" date="2018-09" db="EMBL/GenBank/DDBJ databases">
        <title>Murine metabolic-syndrome-specific gut microbial biobank.</title>
        <authorList>
            <person name="Liu C."/>
        </authorList>
    </citation>
    <scope>NUCLEOTIDE SEQUENCE [LARGE SCALE GENOMIC DNA]</scope>
    <source>
        <strain evidence="1 2">0.1X-D8-26</strain>
    </source>
</reference>
<protein>
    <submittedName>
        <fullName evidence="1">DUF4348 domain-containing protein</fullName>
    </submittedName>
</protein>
<dbReference type="AlphaFoldDB" id="A0A3L7Z0Q1"/>
<evidence type="ECO:0000313" key="1">
    <source>
        <dbReference type="EMBL" id="RLT80193.1"/>
    </source>
</evidence>
<dbReference type="RefSeq" id="WP_121766679.1">
    <property type="nucleotide sequence ID" value="NZ_CAMRBV010000054.1"/>
</dbReference>
<dbReference type="STRING" id="1235814.GCA_000613385_03021"/>
<accession>A0A3L7Z0Q1</accession>